<name>A0AA35TYX8_GEOBA</name>
<keyword evidence="1" id="KW-0645">Protease</keyword>
<dbReference type="GO" id="GO:0016486">
    <property type="term" value="P:peptide hormone processing"/>
    <property type="evidence" value="ECO:0007669"/>
    <property type="project" value="TreeGrafter"/>
</dbReference>
<dbReference type="GO" id="GO:0004252">
    <property type="term" value="F:serine-type endopeptidase activity"/>
    <property type="evidence" value="ECO:0007669"/>
    <property type="project" value="InterPro"/>
</dbReference>
<keyword evidence="2" id="KW-0378">Hydrolase</keyword>
<feature type="compositionally biased region" description="Basic and acidic residues" evidence="4">
    <location>
        <begin position="22"/>
        <end position="43"/>
    </location>
</feature>
<organism evidence="5 6">
    <name type="scientific">Geodia barretti</name>
    <name type="common">Barrett's horny sponge</name>
    <dbReference type="NCBI Taxonomy" id="519541"/>
    <lineage>
        <taxon>Eukaryota</taxon>
        <taxon>Metazoa</taxon>
        <taxon>Porifera</taxon>
        <taxon>Demospongiae</taxon>
        <taxon>Heteroscleromorpha</taxon>
        <taxon>Tetractinellida</taxon>
        <taxon>Astrophorina</taxon>
        <taxon>Geodiidae</taxon>
        <taxon>Geodia</taxon>
    </lineage>
</organism>
<accession>A0AA35TYX8</accession>
<evidence type="ECO:0000256" key="1">
    <source>
        <dbReference type="ARBA" id="ARBA00022670"/>
    </source>
</evidence>
<evidence type="ECO:0000313" key="6">
    <source>
        <dbReference type="Proteomes" id="UP001174909"/>
    </source>
</evidence>
<dbReference type="SUPFAM" id="SSF52743">
    <property type="entry name" value="Subtilisin-like"/>
    <property type="match status" value="1"/>
</dbReference>
<protein>
    <submittedName>
        <fullName evidence="5">Proprotein convertase subtilisin/kexin type 6</fullName>
    </submittedName>
</protein>
<proteinExistence type="predicted"/>
<sequence>MTTPIGVEWRNPDLRNNYNADGSHDYNDNDKDPSPNLKAKYDNSPRNKLQVVNVLISGCLQYFDFHISWGPEDDGKTVEGPGYVCQGSHGTGNIKKGRYGYGNVFVFASGTEG</sequence>
<comment type="caution">
    <text evidence="5">The sequence shown here is derived from an EMBL/GenBank/DDBJ whole genome shotgun (WGS) entry which is preliminary data.</text>
</comment>
<dbReference type="InterPro" id="IPR036852">
    <property type="entry name" value="Peptidase_S8/S53_dom_sf"/>
</dbReference>
<dbReference type="Proteomes" id="UP001174909">
    <property type="component" value="Unassembled WGS sequence"/>
</dbReference>
<dbReference type="PANTHER" id="PTHR42884">
    <property type="entry name" value="PROPROTEIN CONVERTASE SUBTILISIN/KEXIN-RELATED"/>
    <property type="match status" value="1"/>
</dbReference>
<gene>
    <name evidence="5" type="ORF">GBAR_LOCUS30797</name>
</gene>
<reference evidence="5" key="1">
    <citation type="submission" date="2023-03" db="EMBL/GenBank/DDBJ databases">
        <authorList>
            <person name="Steffen K."/>
            <person name="Cardenas P."/>
        </authorList>
    </citation>
    <scope>NUCLEOTIDE SEQUENCE</scope>
</reference>
<keyword evidence="6" id="KW-1185">Reference proteome</keyword>
<dbReference type="PANTHER" id="PTHR42884:SF3">
    <property type="entry name" value="FURIN-LIKE PROTEASE 1, ISOFORMS 1_1-X_2"/>
    <property type="match status" value="1"/>
</dbReference>
<dbReference type="AlphaFoldDB" id="A0AA35TYX8"/>
<dbReference type="GO" id="GO:0000139">
    <property type="term" value="C:Golgi membrane"/>
    <property type="evidence" value="ECO:0007669"/>
    <property type="project" value="TreeGrafter"/>
</dbReference>
<evidence type="ECO:0000256" key="4">
    <source>
        <dbReference type="SAM" id="MobiDB-lite"/>
    </source>
</evidence>
<evidence type="ECO:0000256" key="3">
    <source>
        <dbReference type="ARBA" id="ARBA00022825"/>
    </source>
</evidence>
<dbReference type="GO" id="GO:0005802">
    <property type="term" value="C:trans-Golgi network"/>
    <property type="evidence" value="ECO:0007669"/>
    <property type="project" value="TreeGrafter"/>
</dbReference>
<evidence type="ECO:0000256" key="2">
    <source>
        <dbReference type="ARBA" id="ARBA00022801"/>
    </source>
</evidence>
<evidence type="ECO:0000313" key="5">
    <source>
        <dbReference type="EMBL" id="CAI8056508.1"/>
    </source>
</evidence>
<dbReference type="EMBL" id="CASHTH010004364">
    <property type="protein sequence ID" value="CAI8056508.1"/>
    <property type="molecule type" value="Genomic_DNA"/>
</dbReference>
<keyword evidence="3" id="KW-0720">Serine protease</keyword>
<feature type="region of interest" description="Disordered" evidence="4">
    <location>
        <begin position="1"/>
        <end position="43"/>
    </location>
</feature>